<feature type="transmembrane region" description="Helical" evidence="1">
    <location>
        <begin position="107"/>
        <end position="126"/>
    </location>
</feature>
<gene>
    <name evidence="2" type="ORF">E3O46_13520</name>
</gene>
<evidence type="ECO:0000313" key="3">
    <source>
        <dbReference type="Proteomes" id="UP000297604"/>
    </source>
</evidence>
<comment type="caution">
    <text evidence="2">The sequence shown here is derived from an EMBL/GenBank/DDBJ whole genome shotgun (WGS) entry which is preliminary data.</text>
</comment>
<keyword evidence="1" id="KW-0472">Membrane</keyword>
<evidence type="ECO:0000256" key="1">
    <source>
        <dbReference type="SAM" id="Phobius"/>
    </source>
</evidence>
<dbReference type="EMBL" id="SOFS01000031">
    <property type="protein sequence ID" value="TFC18697.1"/>
    <property type="molecule type" value="Genomic_DNA"/>
</dbReference>
<dbReference type="RefSeq" id="WP_134561867.1">
    <property type="nucleotide sequence ID" value="NZ_SOFS01000031.1"/>
</dbReference>
<evidence type="ECO:0000313" key="2">
    <source>
        <dbReference type="EMBL" id="TFC18697.1"/>
    </source>
</evidence>
<dbReference type="SUPFAM" id="SSF50475">
    <property type="entry name" value="FMN-binding split barrel"/>
    <property type="match status" value="1"/>
</dbReference>
<keyword evidence="1" id="KW-0812">Transmembrane</keyword>
<name>A0ABY2ILZ3_9MICO</name>
<organism evidence="2 3">
    <name type="scientific">Cryobacterium glucosi</name>
    <dbReference type="NCBI Taxonomy" id="1259175"/>
    <lineage>
        <taxon>Bacteria</taxon>
        <taxon>Bacillati</taxon>
        <taxon>Actinomycetota</taxon>
        <taxon>Actinomycetes</taxon>
        <taxon>Micrococcales</taxon>
        <taxon>Microbacteriaceae</taxon>
        <taxon>Cryobacterium</taxon>
    </lineage>
</organism>
<sequence>MAAGTISPAFTAAIDRYIAGHHVVSLAASAENAVWAASVFYSFDLPGRRLLFVTSPNTAHGRLMLANPTVAATISTQEKDVTKLQGIQLRGTSTLLAGAEADRGRKLFAAISPVPIIVNVALWALAPTYLKMVDNSRGFSHKEEWPQLD</sequence>
<reference evidence="2 3" key="1">
    <citation type="submission" date="2019-03" db="EMBL/GenBank/DDBJ databases">
        <title>Genomics of glacier-inhabiting Cryobacterium strains.</title>
        <authorList>
            <person name="Liu Q."/>
            <person name="Xin Y.-H."/>
        </authorList>
    </citation>
    <scope>NUCLEOTIDE SEQUENCE [LARGE SCALE GENOMIC DNA]</scope>
    <source>
        <strain evidence="2 3">MDB1-5</strain>
    </source>
</reference>
<accession>A0ABY2ILZ3</accession>
<dbReference type="InterPro" id="IPR012349">
    <property type="entry name" value="Split_barrel_FMN-bd"/>
</dbReference>
<keyword evidence="3" id="KW-1185">Reference proteome</keyword>
<dbReference type="Gene3D" id="2.30.110.10">
    <property type="entry name" value="Electron Transport, Fmn-binding Protein, Chain A"/>
    <property type="match status" value="1"/>
</dbReference>
<dbReference type="Proteomes" id="UP000297604">
    <property type="component" value="Unassembled WGS sequence"/>
</dbReference>
<keyword evidence="1" id="KW-1133">Transmembrane helix</keyword>
<proteinExistence type="predicted"/>
<evidence type="ECO:0008006" key="4">
    <source>
        <dbReference type="Google" id="ProtNLM"/>
    </source>
</evidence>
<protein>
    <recommendedName>
        <fullName evidence="4">Pyridoxamine 5'-phosphate oxidase putative domain-containing protein</fullName>
    </recommendedName>
</protein>